<dbReference type="Pfam" id="PF24564">
    <property type="entry name" value="DUF7605"/>
    <property type="match status" value="1"/>
</dbReference>
<accession>A0A9Q9B2A4</accession>
<dbReference type="SUPFAM" id="SSF52540">
    <property type="entry name" value="P-loop containing nucleoside triphosphate hydrolases"/>
    <property type="match status" value="1"/>
</dbReference>
<dbReference type="PANTHER" id="PTHR36681:SF3">
    <property type="entry name" value="NUCLEAR GTPASE, GERMINAL CENTER-ASSOCIATED, TANDEM DUPLICATE 3"/>
    <property type="match status" value="1"/>
</dbReference>
<keyword evidence="4" id="KW-1185">Reference proteome</keyword>
<feature type="domain" description="DUF7605" evidence="2">
    <location>
        <begin position="676"/>
        <end position="842"/>
    </location>
</feature>
<dbReference type="AlphaFoldDB" id="A0A9Q9B2A4"/>
<dbReference type="InterPro" id="IPR027417">
    <property type="entry name" value="P-loop_NTPase"/>
</dbReference>
<dbReference type="Gene3D" id="3.40.50.300">
    <property type="entry name" value="P-loop containing nucleotide triphosphate hydrolases"/>
    <property type="match status" value="1"/>
</dbReference>
<organism evidence="3 4">
    <name type="scientific">Septoria linicola</name>
    <dbReference type="NCBI Taxonomy" id="215465"/>
    <lineage>
        <taxon>Eukaryota</taxon>
        <taxon>Fungi</taxon>
        <taxon>Dikarya</taxon>
        <taxon>Ascomycota</taxon>
        <taxon>Pezizomycotina</taxon>
        <taxon>Dothideomycetes</taxon>
        <taxon>Dothideomycetidae</taxon>
        <taxon>Mycosphaerellales</taxon>
        <taxon>Mycosphaerellaceae</taxon>
        <taxon>Septoria</taxon>
    </lineage>
</organism>
<dbReference type="InterPro" id="IPR056024">
    <property type="entry name" value="DUF7605"/>
</dbReference>
<protein>
    <submittedName>
        <fullName evidence="3">P-loop containing nucleoside triphosphate hydrolase</fullName>
    </submittedName>
</protein>
<dbReference type="Proteomes" id="UP001056384">
    <property type="component" value="Chromosome 12"/>
</dbReference>
<proteinExistence type="predicted"/>
<gene>
    <name evidence="3" type="ORF">Slin15195_G126640</name>
</gene>
<feature type="region of interest" description="Disordered" evidence="1">
    <location>
        <begin position="29"/>
        <end position="98"/>
    </location>
</feature>
<dbReference type="GO" id="GO:0016787">
    <property type="term" value="F:hydrolase activity"/>
    <property type="evidence" value="ECO:0007669"/>
    <property type="project" value="UniProtKB-KW"/>
</dbReference>
<evidence type="ECO:0000313" key="4">
    <source>
        <dbReference type="Proteomes" id="UP001056384"/>
    </source>
</evidence>
<dbReference type="EMBL" id="CP099429">
    <property type="protein sequence ID" value="USW59345.1"/>
    <property type="molecule type" value="Genomic_DNA"/>
</dbReference>
<reference evidence="3" key="1">
    <citation type="submission" date="2022-06" db="EMBL/GenBank/DDBJ databases">
        <title>Complete genome sequences of two strains of the flax pathogen Septoria linicola.</title>
        <authorList>
            <person name="Lapalu N."/>
            <person name="Simon A."/>
            <person name="Demenou B."/>
            <person name="Paumier D."/>
            <person name="Guillot M.-P."/>
            <person name="Gout L."/>
            <person name="Valade R."/>
        </authorList>
    </citation>
    <scope>NUCLEOTIDE SEQUENCE</scope>
    <source>
        <strain evidence="3">SE15195</strain>
    </source>
</reference>
<name>A0A9Q9B2A4_9PEZI</name>
<keyword evidence="3" id="KW-0378">Hydrolase</keyword>
<feature type="region of interest" description="Disordered" evidence="1">
    <location>
        <begin position="481"/>
        <end position="503"/>
    </location>
</feature>
<evidence type="ECO:0000313" key="3">
    <source>
        <dbReference type="EMBL" id="USW59345.1"/>
    </source>
</evidence>
<evidence type="ECO:0000259" key="2">
    <source>
        <dbReference type="Pfam" id="PF24564"/>
    </source>
</evidence>
<sequence length="942" mass="104910">MSNFRGVGSVLGKRERDVEYNNSQVGVGLFVTGQTPTPAPDTQRLTASSSYAFGGTYNEPHNYDEDDEDDEDDGEEDGFTGVTDEDDDTDEGGIYSQDQEEFPPAAAYDSKITRGVECAQSLAEQLQQVLQPYVYVSADIATMADKAGEACVKPGAKKQLIMLLGHTGTGKSSTTNSFVDDLDASKAAATGESCTCVPTLITSGLQGQSMKYAAEIRIFNETTRHAFLLEHIKNYIRYIFEKDPTWSEEQEYDYRSHCETALKVLRALFCDKFEFESPGSIQVHLAAHRDDALPQLIGTLEIWCQDLLAGADHTEAQPLLRFDADTAAELNQSLEPHTFESGSFESPALWPLIEHVRKGVHGSRILRYADFLDLPGTFDTNRVRAEFAHKFIKDADALWTVTGIERPLSDAELDRTLATYADRFGNNVAIITTRSDANIDDGLAKAMREKKQSVGDYWEQSKKIKTLTKKLGATEKKLKAMRGHQKRQRTMSSAQETKLRDEKDELETMLEEARNTQMTELVDVRNNYITLRLKEDKRKHLALGTELSVFCVSNTHYSVHKGVNNEDSRLMSVDATQIPALRSHALQMAASREFNNTEDYVDKVLTLLKGAMLWTDTAPTQKHAAIDDIAKQPGALLDAIIDNFLEFAADKCDSGLIFPMTNKRLKYETAAVRYKQTLNQAGGWHHSTVRAFFAQDGNHATKAREREAWNERFMDEQTATVEGAWRNLLVQQKAALRAGVDKVVKALEDIPGQILCSNAGTPVALAALNGVVITCRNRIRTAHDTRIEELDKKMSNLKLSTTRDVPSGYFTNAMRGMYEVCKGLSGDGCTRRMLDTLENWLSGKPPQYGVFNSPFAAVTSSLQTEFSEAITTTTILLQKDIKTILQEMTQHFERALQGQVNNSAEMAARGAIRPALQNLKPEIEALEAMLEAVKLQYGITRE</sequence>
<feature type="compositionally biased region" description="Acidic residues" evidence="1">
    <location>
        <begin position="64"/>
        <end position="91"/>
    </location>
</feature>
<evidence type="ECO:0000256" key="1">
    <source>
        <dbReference type="SAM" id="MobiDB-lite"/>
    </source>
</evidence>
<dbReference type="PANTHER" id="PTHR36681">
    <property type="entry name" value="NUCLEAR GTPASE, GERMINAL CENTER-ASSOCIATED, TANDEM DUPLICATE 3"/>
    <property type="match status" value="1"/>
</dbReference>